<dbReference type="Gene3D" id="2.40.70.10">
    <property type="entry name" value="Acid Proteases"/>
    <property type="match status" value="2"/>
</dbReference>
<dbReference type="PANTHER" id="PTHR47966">
    <property type="entry name" value="BETA-SITE APP-CLEAVING ENZYME, ISOFORM A-RELATED"/>
    <property type="match status" value="1"/>
</dbReference>
<dbReference type="InterPro" id="IPR021109">
    <property type="entry name" value="Peptidase_aspartic_dom_sf"/>
</dbReference>
<sequence>MHRTDELYNAYFTDSSGNVVGGCVDYFQPNVWLFNNDTVLNCLFLKSLYDNLSVPTCTEVPCTKFPLITYSGSTYNIDVCHSKGAIYPYSVTTITKGPVNVTSTTLYYAVEKTLTLSYGTIAYASGDFVRGNLTLDSTNKTLSLDFFRFLIADWSTSITAGLGLGSTTDGLGLMSYLQDKGLVLGNGYSVFYAPTTNDTEGHGLVICGGVDESLYSGDFYVFPRVHHTLPSAQIFPIVVLTLATMLNLETGDSRIIHSSNCPVVFDSRLHFSYLPTDLILNLAIQTNAEYNNVHQRWIVLCVEIWNTNAAILFDIGPLSIKVPLESMIMKVKNLYYSNGDEACSLEVLPISSLGYAAFGVNILSHVYMAVDYINGSVAVAQANTDVIISSGTVIATSHSKSNNTTFGLITSGTIPFATTVTLQPDVTFTFFLGNVSLEANMPARFSGSLFLSGSLFISDHIQSTSTSTSSRTHMSGALSTFRPGSCYVLAGYILLGVIGVGGFVVL</sequence>
<feature type="domain" description="Peptidase A1" evidence="4">
    <location>
        <begin position="7"/>
        <end position="380"/>
    </location>
</feature>
<keyword evidence="3" id="KW-0812">Transmembrane</keyword>
<dbReference type="OrthoDB" id="771136at2759"/>
<organism evidence="5 6">
    <name type="scientific">Metschnikowia bicuspidata</name>
    <dbReference type="NCBI Taxonomy" id="27322"/>
    <lineage>
        <taxon>Eukaryota</taxon>
        <taxon>Fungi</taxon>
        <taxon>Dikarya</taxon>
        <taxon>Ascomycota</taxon>
        <taxon>Saccharomycotina</taxon>
        <taxon>Pichiomycetes</taxon>
        <taxon>Metschnikowiaceae</taxon>
        <taxon>Metschnikowia</taxon>
    </lineage>
</organism>
<name>A0A4P9ZHX0_9ASCO</name>
<feature type="transmembrane region" description="Helical" evidence="3">
    <location>
        <begin position="487"/>
        <end position="505"/>
    </location>
</feature>
<dbReference type="EMBL" id="ML004430">
    <property type="protein sequence ID" value="RKP32558.1"/>
    <property type="molecule type" value="Genomic_DNA"/>
</dbReference>
<gene>
    <name evidence="5" type="ORF">METBISCDRAFT_25499</name>
</gene>
<keyword evidence="3" id="KW-0472">Membrane</keyword>
<keyword evidence="3" id="KW-1133">Transmembrane helix</keyword>
<proteinExistence type="inferred from homology"/>
<reference evidence="6" key="1">
    <citation type="journal article" date="2018" name="Nat. Microbiol.">
        <title>Leveraging single-cell genomics to expand the fungal tree of life.</title>
        <authorList>
            <person name="Ahrendt S.R."/>
            <person name="Quandt C.A."/>
            <person name="Ciobanu D."/>
            <person name="Clum A."/>
            <person name="Salamov A."/>
            <person name="Andreopoulos B."/>
            <person name="Cheng J.F."/>
            <person name="Woyke T."/>
            <person name="Pelin A."/>
            <person name="Henrissat B."/>
            <person name="Reynolds N.K."/>
            <person name="Benny G.L."/>
            <person name="Smith M.E."/>
            <person name="James T.Y."/>
            <person name="Grigoriev I.V."/>
        </authorList>
    </citation>
    <scope>NUCLEOTIDE SEQUENCE [LARGE SCALE GENOMIC DNA]</scope>
    <source>
        <strain evidence="6">Baker2002</strain>
    </source>
</reference>
<evidence type="ECO:0000259" key="4">
    <source>
        <dbReference type="PROSITE" id="PS51767"/>
    </source>
</evidence>
<protein>
    <submittedName>
        <fullName evidence="5">Acid protease</fullName>
    </submittedName>
</protein>
<dbReference type="AlphaFoldDB" id="A0A4P9ZHX0"/>
<evidence type="ECO:0000313" key="6">
    <source>
        <dbReference type="Proteomes" id="UP000268321"/>
    </source>
</evidence>
<dbReference type="GO" id="GO:0004190">
    <property type="term" value="F:aspartic-type endopeptidase activity"/>
    <property type="evidence" value="ECO:0007669"/>
    <property type="project" value="InterPro"/>
</dbReference>
<dbReference type="PROSITE" id="PS51767">
    <property type="entry name" value="PEPTIDASE_A1"/>
    <property type="match status" value="1"/>
</dbReference>
<dbReference type="Pfam" id="PF00026">
    <property type="entry name" value="Asp"/>
    <property type="match status" value="1"/>
</dbReference>
<evidence type="ECO:0000313" key="5">
    <source>
        <dbReference type="EMBL" id="RKP32558.1"/>
    </source>
</evidence>
<keyword evidence="2" id="KW-1015">Disulfide bond</keyword>
<dbReference type="InterPro" id="IPR033121">
    <property type="entry name" value="PEPTIDASE_A1"/>
</dbReference>
<accession>A0A4P9ZHX0</accession>
<dbReference type="SUPFAM" id="SSF50630">
    <property type="entry name" value="Acid proteases"/>
    <property type="match status" value="1"/>
</dbReference>
<dbReference type="Proteomes" id="UP000268321">
    <property type="component" value="Unassembled WGS sequence"/>
</dbReference>
<evidence type="ECO:0000256" key="1">
    <source>
        <dbReference type="ARBA" id="ARBA00007447"/>
    </source>
</evidence>
<dbReference type="PANTHER" id="PTHR47966:SF51">
    <property type="entry name" value="BETA-SITE APP-CLEAVING ENZYME, ISOFORM A-RELATED"/>
    <property type="match status" value="1"/>
</dbReference>
<evidence type="ECO:0000256" key="3">
    <source>
        <dbReference type="SAM" id="Phobius"/>
    </source>
</evidence>
<evidence type="ECO:0000256" key="2">
    <source>
        <dbReference type="ARBA" id="ARBA00023157"/>
    </source>
</evidence>
<keyword evidence="5" id="KW-0645">Protease</keyword>
<keyword evidence="6" id="KW-1185">Reference proteome</keyword>
<comment type="similarity">
    <text evidence="1">Belongs to the peptidase A1 family.</text>
</comment>
<dbReference type="GO" id="GO:0006508">
    <property type="term" value="P:proteolysis"/>
    <property type="evidence" value="ECO:0007669"/>
    <property type="project" value="UniProtKB-KW"/>
</dbReference>
<dbReference type="InterPro" id="IPR001461">
    <property type="entry name" value="Aspartic_peptidase_A1"/>
</dbReference>
<keyword evidence="5" id="KW-0378">Hydrolase</keyword>